<evidence type="ECO:0000256" key="5">
    <source>
        <dbReference type="ARBA" id="ARBA00022701"/>
    </source>
</evidence>
<keyword evidence="7 10" id="KW-0175">Coiled coil</keyword>
<feature type="coiled-coil region" evidence="10">
    <location>
        <begin position="98"/>
        <end position="132"/>
    </location>
</feature>
<accession>A0A8C7FRC8</accession>
<evidence type="ECO:0000256" key="9">
    <source>
        <dbReference type="ARBA" id="ARBA00023306"/>
    </source>
</evidence>
<keyword evidence="8" id="KW-0206">Cytoskeleton</keyword>
<proteinExistence type="inferred from homology"/>
<sequence>MLDGGQFVEALGRLGYPGTPSLKGSEFDWLFDCAPENLQLLRFVCRTLNQGNVLTPEEARAFKALRNSGKPILDGTALDEVLKTCGPAAGMGVVGPSSAEGEVSVEDLEAELSALKKEKQLKQRRYKKLQVLATARADVALRLASQQDAATSRLKDANAALGAENAGTNAALQNLMDEVKKLGSFLKIDPVSNEGKAQGEAAVSGSVTITSPPGPPVLLSQLSLEPYLHQEELNTKTLAALTQRQFFQGISNMVETSCSERFQLLDLSLCDVGDEIKEKGRKETEERVVEQRRKEMARLQWGHMVAQHQLIKARAEEQGARVGLEWITGNLQSFTKGTTNSTSALQTREAVSRRELQVVAADLESLLQGSLPAALRESARLLNVPVVRGDLDLQLARQDYYTSRQEQVRDHLLRQKASFELLLLAQEMELRMGRQVLKQLGEVAGRLGEGGEKAALRIQALAHPELSHNPRPSPQSIISSKDASFTRLLRILESGHASERGGREEPFRTYEGLESAARDLQEELQSCREALAGAARQQHYTGARLHGDCEALRRATFSGLQQLFLAPQVCPTATSLDEDLCPNAQELTVKLGELEVQQNSLYRLMQDVMGEVRGKRSQLDHSPLLRRERELYVYFHLDPRLLNKVVEELESKAAAAKKGRL</sequence>
<evidence type="ECO:0000256" key="6">
    <source>
        <dbReference type="ARBA" id="ARBA00022776"/>
    </source>
</evidence>
<keyword evidence="5" id="KW-0493">Microtubule</keyword>
<reference evidence="12" key="1">
    <citation type="submission" date="2025-08" db="UniProtKB">
        <authorList>
            <consortium name="Ensembl"/>
        </authorList>
    </citation>
    <scope>IDENTIFICATION</scope>
</reference>
<organism evidence="12 13">
    <name type="scientific">Oncorhynchus kisutch</name>
    <name type="common">Coho salmon</name>
    <name type="synonym">Salmo kisutch</name>
    <dbReference type="NCBI Taxonomy" id="8019"/>
    <lineage>
        <taxon>Eukaryota</taxon>
        <taxon>Metazoa</taxon>
        <taxon>Chordata</taxon>
        <taxon>Craniata</taxon>
        <taxon>Vertebrata</taxon>
        <taxon>Euteleostomi</taxon>
        <taxon>Actinopterygii</taxon>
        <taxon>Neopterygii</taxon>
        <taxon>Teleostei</taxon>
        <taxon>Protacanthopterygii</taxon>
        <taxon>Salmoniformes</taxon>
        <taxon>Salmonidae</taxon>
        <taxon>Salmoninae</taxon>
        <taxon>Oncorhynchus</taxon>
    </lineage>
</organism>
<dbReference type="GO" id="GO:0005815">
    <property type="term" value="C:microtubule organizing center"/>
    <property type="evidence" value="ECO:0007669"/>
    <property type="project" value="TreeGrafter"/>
</dbReference>
<evidence type="ECO:0000256" key="3">
    <source>
        <dbReference type="ARBA" id="ARBA00022490"/>
    </source>
</evidence>
<evidence type="ECO:0000259" key="11">
    <source>
        <dbReference type="Pfam" id="PF14932"/>
    </source>
</evidence>
<dbReference type="InterPro" id="IPR032733">
    <property type="entry name" value="HAUS3_N"/>
</dbReference>
<keyword evidence="6" id="KW-0498">Mitosis</keyword>
<name>A0A8C7FRC8_ONCKI</name>
<dbReference type="RefSeq" id="XP_020347022.1">
    <property type="nucleotide sequence ID" value="XM_020491433.2"/>
</dbReference>
<evidence type="ECO:0000256" key="8">
    <source>
        <dbReference type="ARBA" id="ARBA00023212"/>
    </source>
</evidence>
<evidence type="ECO:0000256" key="1">
    <source>
        <dbReference type="ARBA" id="ARBA00004186"/>
    </source>
</evidence>
<keyword evidence="4" id="KW-0132">Cell division</keyword>
<keyword evidence="3" id="KW-0963">Cytoplasm</keyword>
<dbReference type="PANTHER" id="PTHR19378:SF0">
    <property type="entry name" value="HAUS AUGMIN-LIKE COMPLEX SUBUNIT 3"/>
    <property type="match status" value="1"/>
</dbReference>
<dbReference type="GO" id="GO:0051225">
    <property type="term" value="P:spindle assembly"/>
    <property type="evidence" value="ECO:0007669"/>
    <property type="project" value="InterPro"/>
</dbReference>
<gene>
    <name evidence="12" type="primary">HAUS3</name>
    <name evidence="12" type="synonym">haus3</name>
</gene>
<dbReference type="InterPro" id="IPR026206">
    <property type="entry name" value="HAUS3"/>
</dbReference>
<dbReference type="AlphaFoldDB" id="A0A8C7FRC8"/>
<evidence type="ECO:0000313" key="12">
    <source>
        <dbReference type="Ensembl" id="ENSOKIP00005031989.1"/>
    </source>
</evidence>
<evidence type="ECO:0000256" key="2">
    <source>
        <dbReference type="ARBA" id="ARBA00009645"/>
    </source>
</evidence>
<feature type="domain" description="HAUS augmin-like complex subunit 3 N-terminal" evidence="11">
    <location>
        <begin position="29"/>
        <end position="316"/>
    </location>
</feature>
<dbReference type="GO" id="GO:0005874">
    <property type="term" value="C:microtubule"/>
    <property type="evidence" value="ECO:0007669"/>
    <property type="project" value="UniProtKB-KW"/>
</dbReference>
<comment type="similarity">
    <text evidence="2">Belongs to the HAUS3 family.</text>
</comment>
<dbReference type="Pfam" id="PF14932">
    <property type="entry name" value="HAUS-augmin3"/>
    <property type="match status" value="1"/>
</dbReference>
<evidence type="ECO:0000313" key="13">
    <source>
        <dbReference type="Proteomes" id="UP000694557"/>
    </source>
</evidence>
<dbReference type="GeneID" id="109896959"/>
<dbReference type="KEGG" id="oki:109896959"/>
<dbReference type="CTD" id="79441"/>
<protein>
    <submittedName>
        <fullName evidence="12">HAUS augmin-like complex, subunit 3</fullName>
    </submittedName>
</protein>
<dbReference type="GeneTree" id="ENSGT00390000011904"/>
<dbReference type="Proteomes" id="UP000694557">
    <property type="component" value="Unassembled WGS sequence"/>
</dbReference>
<dbReference type="GO" id="GO:0070652">
    <property type="term" value="C:HAUS complex"/>
    <property type="evidence" value="ECO:0007669"/>
    <property type="project" value="InterPro"/>
</dbReference>
<dbReference type="PRINTS" id="PR02089">
    <property type="entry name" value="HAUSAUGMINL3"/>
</dbReference>
<dbReference type="GO" id="GO:0051301">
    <property type="term" value="P:cell division"/>
    <property type="evidence" value="ECO:0007669"/>
    <property type="project" value="UniProtKB-KW"/>
</dbReference>
<dbReference type="GO" id="GO:0031023">
    <property type="term" value="P:microtubule organizing center organization"/>
    <property type="evidence" value="ECO:0007669"/>
    <property type="project" value="TreeGrafter"/>
</dbReference>
<keyword evidence="13" id="KW-1185">Reference proteome</keyword>
<evidence type="ECO:0000256" key="7">
    <source>
        <dbReference type="ARBA" id="ARBA00023054"/>
    </source>
</evidence>
<comment type="subcellular location">
    <subcellularLocation>
        <location evidence="1">Cytoplasm</location>
        <location evidence="1">Cytoskeleton</location>
        <location evidence="1">Spindle</location>
    </subcellularLocation>
</comment>
<reference evidence="12" key="2">
    <citation type="submission" date="2025-09" db="UniProtKB">
        <authorList>
            <consortium name="Ensembl"/>
        </authorList>
    </citation>
    <scope>IDENTIFICATION</scope>
</reference>
<feature type="coiled-coil region" evidence="10">
    <location>
        <begin position="510"/>
        <end position="537"/>
    </location>
</feature>
<evidence type="ECO:0000256" key="10">
    <source>
        <dbReference type="SAM" id="Coils"/>
    </source>
</evidence>
<evidence type="ECO:0000256" key="4">
    <source>
        <dbReference type="ARBA" id="ARBA00022618"/>
    </source>
</evidence>
<dbReference type="Ensembl" id="ENSOKIT00005033800.1">
    <property type="protein sequence ID" value="ENSOKIP00005031989.1"/>
    <property type="gene ID" value="ENSOKIG00005013742.1"/>
</dbReference>
<keyword evidence="9" id="KW-0131">Cell cycle</keyword>
<dbReference type="GO" id="GO:0072686">
    <property type="term" value="C:mitotic spindle"/>
    <property type="evidence" value="ECO:0007669"/>
    <property type="project" value="TreeGrafter"/>
</dbReference>
<dbReference type="PANTHER" id="PTHR19378">
    <property type="entry name" value="GOLGIN- RELATED"/>
    <property type="match status" value="1"/>
</dbReference>